<name>A0A3P6B5Z8_BRAOL</name>
<proteinExistence type="predicted"/>
<protein>
    <submittedName>
        <fullName evidence="1">Uncharacterized protein</fullName>
    </submittedName>
</protein>
<dbReference type="EMBL" id="LR031872">
    <property type="protein sequence ID" value="VDC98557.1"/>
    <property type="molecule type" value="Genomic_DNA"/>
</dbReference>
<reference evidence="1" key="1">
    <citation type="submission" date="2018-11" db="EMBL/GenBank/DDBJ databases">
        <authorList>
            <consortium name="Genoscope - CEA"/>
            <person name="William W."/>
        </authorList>
    </citation>
    <scope>NUCLEOTIDE SEQUENCE</scope>
</reference>
<gene>
    <name evidence="1" type="ORF">BOLC3T20096H</name>
</gene>
<accession>A0A3P6B5Z8</accession>
<sequence length="103" mass="11593">MSISYQRLHSQSHFPFQERQSYQSENGLKDNTIHTCEESSSSSPLPQFGLRSLALLYLDLRSSVAVDCLRLVGYGVGDSSDFAAIFVCSGEEIRWLVESLMLR</sequence>
<dbReference type="AlphaFoldDB" id="A0A3P6B5Z8"/>
<organism evidence="1">
    <name type="scientific">Brassica oleracea</name>
    <name type="common">Wild cabbage</name>
    <dbReference type="NCBI Taxonomy" id="3712"/>
    <lineage>
        <taxon>Eukaryota</taxon>
        <taxon>Viridiplantae</taxon>
        <taxon>Streptophyta</taxon>
        <taxon>Embryophyta</taxon>
        <taxon>Tracheophyta</taxon>
        <taxon>Spermatophyta</taxon>
        <taxon>Magnoliopsida</taxon>
        <taxon>eudicotyledons</taxon>
        <taxon>Gunneridae</taxon>
        <taxon>Pentapetalae</taxon>
        <taxon>rosids</taxon>
        <taxon>malvids</taxon>
        <taxon>Brassicales</taxon>
        <taxon>Brassicaceae</taxon>
        <taxon>Brassiceae</taxon>
        <taxon>Brassica</taxon>
    </lineage>
</organism>
<evidence type="ECO:0000313" key="1">
    <source>
        <dbReference type="EMBL" id="VDC98557.1"/>
    </source>
</evidence>